<reference evidence="1 2" key="1">
    <citation type="submission" date="2022-12" db="EMBL/GenBank/DDBJ databases">
        <title>Genomic features and morphological characterization of a novel Knufia sp. strain isolated from spacecraft assembly facility.</title>
        <authorList>
            <person name="Teixeira M."/>
            <person name="Chander A.M."/>
            <person name="Stajich J.E."/>
            <person name="Venkateswaran K."/>
        </authorList>
    </citation>
    <scope>NUCLEOTIDE SEQUENCE [LARGE SCALE GENOMIC DNA]</scope>
    <source>
        <strain evidence="1 2">FJI-L2-BK-P2</strain>
    </source>
</reference>
<name>A0AAN8I3Q9_9EURO</name>
<organism evidence="1 2">
    <name type="scientific">Knufia fluminis</name>
    <dbReference type="NCBI Taxonomy" id="191047"/>
    <lineage>
        <taxon>Eukaryota</taxon>
        <taxon>Fungi</taxon>
        <taxon>Dikarya</taxon>
        <taxon>Ascomycota</taxon>
        <taxon>Pezizomycotina</taxon>
        <taxon>Eurotiomycetes</taxon>
        <taxon>Chaetothyriomycetidae</taxon>
        <taxon>Chaetothyriales</taxon>
        <taxon>Trichomeriaceae</taxon>
        <taxon>Knufia</taxon>
    </lineage>
</organism>
<dbReference type="AlphaFoldDB" id="A0AAN8I3Q9"/>
<evidence type="ECO:0000313" key="2">
    <source>
        <dbReference type="Proteomes" id="UP001316803"/>
    </source>
</evidence>
<evidence type="ECO:0000313" key="1">
    <source>
        <dbReference type="EMBL" id="KAK5953042.1"/>
    </source>
</evidence>
<dbReference type="EMBL" id="JAKLMC020000012">
    <property type="protein sequence ID" value="KAK5953042.1"/>
    <property type="molecule type" value="Genomic_DNA"/>
</dbReference>
<dbReference type="Proteomes" id="UP001316803">
    <property type="component" value="Unassembled WGS sequence"/>
</dbReference>
<sequence>MNDFRTTLSTLQILLTPTTSQSTISKAMLQTKMVPAAPTLMCIPSECRLRIFEFALADAFNEIVVYSPKGRSVFAWNAHQPLLSVSRQVRREALEYYNITLRITGEESLEDCGGDDYRNRLSPFIRRAISIVEIKTVRGCNGQFINKDQFPNLKSILTYAEVDYTVQDGIELKEVIDGAHEPALLATI</sequence>
<accession>A0AAN8I3Q9</accession>
<gene>
    <name evidence="1" type="ORF">OHC33_005610</name>
</gene>
<keyword evidence="2" id="KW-1185">Reference proteome</keyword>
<comment type="caution">
    <text evidence="1">The sequence shown here is derived from an EMBL/GenBank/DDBJ whole genome shotgun (WGS) entry which is preliminary data.</text>
</comment>
<proteinExistence type="predicted"/>
<protein>
    <submittedName>
        <fullName evidence="1">Uncharacterized protein</fullName>
    </submittedName>
</protein>